<protein>
    <submittedName>
        <fullName evidence="3">AsmA-like protein</fullName>
    </submittedName>
</protein>
<dbReference type="PANTHER" id="PTHR30441">
    <property type="entry name" value="DUF748 DOMAIN-CONTAINING PROTEIN"/>
    <property type="match status" value="1"/>
</dbReference>
<gene>
    <name evidence="3" type="ORF">C7460_109123</name>
</gene>
<dbReference type="Pfam" id="PF05170">
    <property type="entry name" value="AsmA"/>
    <property type="match status" value="1"/>
</dbReference>
<dbReference type="Proteomes" id="UP000256779">
    <property type="component" value="Unassembled WGS sequence"/>
</dbReference>
<dbReference type="EMBL" id="QREG01000009">
    <property type="protein sequence ID" value="RED98931.1"/>
    <property type="molecule type" value="Genomic_DNA"/>
</dbReference>
<name>A0A3D9L2G7_MARFU</name>
<reference evidence="3 4" key="1">
    <citation type="submission" date="2018-07" db="EMBL/GenBank/DDBJ databases">
        <title>Genomic Encyclopedia of Type Strains, Phase IV (KMG-IV): sequencing the most valuable type-strain genomes for metagenomic binning, comparative biology and taxonomic classification.</title>
        <authorList>
            <person name="Goeker M."/>
        </authorList>
    </citation>
    <scope>NUCLEOTIDE SEQUENCE [LARGE SCALE GENOMIC DNA]</scope>
    <source>
        <strain evidence="3 4">DSM 4134</strain>
    </source>
</reference>
<dbReference type="GO" id="GO:0005886">
    <property type="term" value="C:plasma membrane"/>
    <property type="evidence" value="ECO:0007669"/>
    <property type="project" value="TreeGrafter"/>
</dbReference>
<dbReference type="OrthoDB" id="596403at2"/>
<proteinExistence type="predicted"/>
<evidence type="ECO:0000313" key="4">
    <source>
        <dbReference type="Proteomes" id="UP000256779"/>
    </source>
</evidence>
<feature type="region of interest" description="Disordered" evidence="1">
    <location>
        <begin position="831"/>
        <end position="866"/>
    </location>
</feature>
<dbReference type="GO" id="GO:0090313">
    <property type="term" value="P:regulation of protein targeting to membrane"/>
    <property type="evidence" value="ECO:0007669"/>
    <property type="project" value="TreeGrafter"/>
</dbReference>
<accession>A0A3D9L2G7</accession>
<organism evidence="3 4">
    <name type="scientific">Marinoscillum furvescens DSM 4134</name>
    <dbReference type="NCBI Taxonomy" id="1122208"/>
    <lineage>
        <taxon>Bacteria</taxon>
        <taxon>Pseudomonadati</taxon>
        <taxon>Bacteroidota</taxon>
        <taxon>Cytophagia</taxon>
        <taxon>Cytophagales</taxon>
        <taxon>Reichenbachiellaceae</taxon>
        <taxon>Marinoscillum</taxon>
    </lineage>
</organism>
<dbReference type="RefSeq" id="WP_115868233.1">
    <property type="nucleotide sequence ID" value="NZ_QREG01000009.1"/>
</dbReference>
<dbReference type="InterPro" id="IPR052894">
    <property type="entry name" value="AsmA-related"/>
</dbReference>
<feature type="domain" description="AsmA" evidence="2">
    <location>
        <begin position="2"/>
        <end position="170"/>
    </location>
</feature>
<dbReference type="PANTHER" id="PTHR30441:SF8">
    <property type="entry name" value="DUF748 DOMAIN-CONTAINING PROTEIN"/>
    <property type="match status" value="1"/>
</dbReference>
<sequence>MKKVLLIILGFFAILIVAAAVLPIIFKDDIRAAIDKELDKNLNAQVYYSPDDFSLSLFRSFPNLSVNVSNFGVVGNAPFEQDTLASIGEFGLTLDIMSVIRGDQIKIVNVGLEEPRIHVIVLADGTANYDIAKSTGEAEDQAEESGGSAVNIQIQGWEINNGRVVYDDRSLPMLATIDGLTHSGSGDFAQDVFDMSTNTTVDQLTIGYDGIEYITNKRLSADLIMAMDFANMKFTFKENHLALNDFGFLFEGFLSMPSEDINMDIQFKGEDINLKSVLSLVPGVYQEYMDGVTAAGAVSFAGSVSGTYNEESMPQIFAEFGIADGKVNYAEYPIPMEDIQIHAKLDYPSADLAETSLEMDKFHLTLDGEEVTSYLYFENLEDYYWDFRLNGNLDLEKLTKVVKLEDTELRGLVNGSLTTKGRMSDLEAEQYEKLPTEGSVSISDFYYQSPDLPQGFGIADTRLSFDPEAITLDKFKGNAGKTDLQMDGQITNYLQYALGDSTTLYGRLNFSSDLVDLNEWMTDTEEPVEEEVDTSGLEVVRIPTDVDFVLTSNIAVIKYDNLDLKNFDGEVVIRDGALKLNEVGFNLLDGAFVMNGAYESAPTLAKPLYNFDFEIKELSIPSAFQSFVSVQKLVPVAKKMNGKFSTDLQIGGSLGADMMPVYEDMQGAGLLEIANASLENVKLLSAISNVSKLNQSDGEVSLRDVLMSIEVKDGRIHVAPFDFTIGGRTATVSGSSGVDGSLDYAMSMDVPSGDVGQALNSAISSFAGIDNAIGKDITLNLGIGGTYDDPSVKLLSAKPGADGGQTTVKAAVKEEVKQQVDQKKEELKEELDAKKEEVKEEVQQKVDEKKEEAKQELEEKKEEVKDKAKDAVKDLFNRKKKDDG</sequence>
<dbReference type="Gene3D" id="1.20.120.20">
    <property type="entry name" value="Apolipoprotein"/>
    <property type="match status" value="1"/>
</dbReference>
<evidence type="ECO:0000259" key="2">
    <source>
        <dbReference type="Pfam" id="PF05170"/>
    </source>
</evidence>
<dbReference type="AlphaFoldDB" id="A0A3D9L2G7"/>
<dbReference type="InterPro" id="IPR007844">
    <property type="entry name" value="AsmA"/>
</dbReference>
<evidence type="ECO:0000256" key="1">
    <source>
        <dbReference type="SAM" id="MobiDB-lite"/>
    </source>
</evidence>
<evidence type="ECO:0000313" key="3">
    <source>
        <dbReference type="EMBL" id="RED98931.1"/>
    </source>
</evidence>
<keyword evidence="4" id="KW-1185">Reference proteome</keyword>
<comment type="caution">
    <text evidence="3">The sequence shown here is derived from an EMBL/GenBank/DDBJ whole genome shotgun (WGS) entry which is preliminary data.</text>
</comment>